<dbReference type="Pfam" id="PF00538">
    <property type="entry name" value="Linker_histone"/>
    <property type="match status" value="1"/>
</dbReference>
<keyword evidence="2" id="KW-0539">Nucleus</keyword>
<feature type="domain" description="H15" evidence="4">
    <location>
        <begin position="41"/>
        <end position="110"/>
    </location>
</feature>
<evidence type="ECO:0000313" key="6">
    <source>
        <dbReference type="Proteomes" id="UP000472271"/>
    </source>
</evidence>
<sequence length="218" mass="23317">MPPKKAAAVAAASADPSPAEASPEQKEKTKTDAAKLRKIADHPSVRNMVMEALKVLDSRKGVSNQAIQNYIKQKWLMDPVRLKHFVRKELTKGLENGSYVRPPGSTVTTGTHYNRPVCFLTECGSQCTKSLKSSQGWSQEDPKPSKKAKKAEEASSSKVAPAKKPKAKKAVPKEGEGASNAAKPKAKATKVTKEKAAKADCDAPASKAPGKRGKKTAE</sequence>
<feature type="compositionally biased region" description="Basic residues" evidence="3">
    <location>
        <begin position="161"/>
        <end position="170"/>
    </location>
</feature>
<keyword evidence="1 2" id="KW-0238">DNA-binding</keyword>
<dbReference type="InterPro" id="IPR005819">
    <property type="entry name" value="H1/H5"/>
</dbReference>
<reference evidence="5" key="3">
    <citation type="submission" date="2025-09" db="UniProtKB">
        <authorList>
            <consortium name="Ensembl"/>
        </authorList>
    </citation>
    <scope>IDENTIFICATION</scope>
</reference>
<dbReference type="InParanoid" id="A0A672Y3D4"/>
<dbReference type="SUPFAM" id="SSF46785">
    <property type="entry name" value="Winged helix' DNA-binding domain"/>
    <property type="match status" value="1"/>
</dbReference>
<accession>A0A672Y3D4</accession>
<reference evidence="5" key="2">
    <citation type="submission" date="2025-08" db="UniProtKB">
        <authorList>
            <consortium name="Ensembl"/>
        </authorList>
    </citation>
    <scope>IDENTIFICATION</scope>
</reference>
<feature type="compositionally biased region" description="Basic and acidic residues" evidence="3">
    <location>
        <begin position="23"/>
        <end position="34"/>
    </location>
</feature>
<dbReference type="Gene3D" id="1.10.10.10">
    <property type="entry name" value="Winged helix-like DNA-binding domain superfamily/Winged helix DNA-binding domain"/>
    <property type="match status" value="1"/>
</dbReference>
<dbReference type="CDD" id="cd00073">
    <property type="entry name" value="H15"/>
    <property type="match status" value="1"/>
</dbReference>
<name>A0A672Y3D4_9TELE</name>
<organism evidence="5 6">
    <name type="scientific">Sphaeramia orbicularis</name>
    <name type="common">orbiculate cardinalfish</name>
    <dbReference type="NCBI Taxonomy" id="375764"/>
    <lineage>
        <taxon>Eukaryota</taxon>
        <taxon>Metazoa</taxon>
        <taxon>Chordata</taxon>
        <taxon>Craniata</taxon>
        <taxon>Vertebrata</taxon>
        <taxon>Euteleostomi</taxon>
        <taxon>Actinopterygii</taxon>
        <taxon>Neopterygii</taxon>
        <taxon>Teleostei</taxon>
        <taxon>Neoteleostei</taxon>
        <taxon>Acanthomorphata</taxon>
        <taxon>Gobiaria</taxon>
        <taxon>Kurtiformes</taxon>
        <taxon>Apogonoidei</taxon>
        <taxon>Apogonidae</taxon>
        <taxon>Apogoninae</taxon>
        <taxon>Sphaeramia</taxon>
    </lineage>
</organism>
<evidence type="ECO:0000256" key="1">
    <source>
        <dbReference type="ARBA" id="ARBA00023125"/>
    </source>
</evidence>
<dbReference type="GO" id="GO:0030527">
    <property type="term" value="F:structural constituent of chromatin"/>
    <property type="evidence" value="ECO:0007669"/>
    <property type="project" value="InterPro"/>
</dbReference>
<reference evidence="5" key="1">
    <citation type="submission" date="2019-06" db="EMBL/GenBank/DDBJ databases">
        <authorList>
            <consortium name="Wellcome Sanger Institute Data Sharing"/>
        </authorList>
    </citation>
    <scope>NUCLEOTIDE SEQUENCE [LARGE SCALE GENOMIC DNA]</scope>
</reference>
<protein>
    <recommendedName>
        <fullName evidence="4">H15 domain-containing protein</fullName>
    </recommendedName>
</protein>
<dbReference type="PRINTS" id="PR00624">
    <property type="entry name" value="HISTONEH5"/>
</dbReference>
<proteinExistence type="inferred from homology"/>
<dbReference type="GO" id="GO:0005634">
    <property type="term" value="C:nucleus"/>
    <property type="evidence" value="ECO:0007669"/>
    <property type="project" value="UniProtKB-SubCell"/>
</dbReference>
<dbReference type="Proteomes" id="UP000472271">
    <property type="component" value="Chromosome 5"/>
</dbReference>
<evidence type="ECO:0000259" key="4">
    <source>
        <dbReference type="PROSITE" id="PS51504"/>
    </source>
</evidence>
<feature type="region of interest" description="Disordered" evidence="3">
    <location>
        <begin position="130"/>
        <end position="218"/>
    </location>
</feature>
<evidence type="ECO:0000313" key="5">
    <source>
        <dbReference type="Ensembl" id="ENSSORP00005000248.1"/>
    </source>
</evidence>
<evidence type="ECO:0000256" key="3">
    <source>
        <dbReference type="SAM" id="MobiDB-lite"/>
    </source>
</evidence>
<comment type="subcellular location">
    <subcellularLocation>
        <location evidence="2">Nucleus</location>
    </subcellularLocation>
</comment>
<keyword evidence="2" id="KW-0158">Chromosome</keyword>
<dbReference type="PROSITE" id="PS51504">
    <property type="entry name" value="H15"/>
    <property type="match status" value="1"/>
</dbReference>
<comment type="similarity">
    <text evidence="2">Belongs to the histone H1/H5 family.</text>
</comment>
<keyword evidence="6" id="KW-1185">Reference proteome</keyword>
<evidence type="ECO:0000256" key="2">
    <source>
        <dbReference type="RuleBase" id="RU003894"/>
    </source>
</evidence>
<dbReference type="InterPro" id="IPR036390">
    <property type="entry name" value="WH_DNA-bd_sf"/>
</dbReference>
<dbReference type="Ensembl" id="ENSSORT00005000265.1">
    <property type="protein sequence ID" value="ENSSORP00005000248.1"/>
    <property type="gene ID" value="ENSSORG00005000185.1"/>
</dbReference>
<feature type="compositionally biased region" description="Basic and acidic residues" evidence="3">
    <location>
        <begin position="140"/>
        <end position="155"/>
    </location>
</feature>
<feature type="compositionally biased region" description="Basic and acidic residues" evidence="3">
    <location>
        <begin position="191"/>
        <end position="201"/>
    </location>
</feature>
<dbReference type="GO" id="GO:0006334">
    <property type="term" value="P:nucleosome assembly"/>
    <property type="evidence" value="ECO:0007669"/>
    <property type="project" value="InterPro"/>
</dbReference>
<dbReference type="InterPro" id="IPR036388">
    <property type="entry name" value="WH-like_DNA-bd_sf"/>
</dbReference>
<dbReference type="InterPro" id="IPR005818">
    <property type="entry name" value="Histone_H1/H5_H15"/>
</dbReference>
<dbReference type="GO" id="GO:0000786">
    <property type="term" value="C:nucleosome"/>
    <property type="evidence" value="ECO:0007669"/>
    <property type="project" value="InterPro"/>
</dbReference>
<feature type="region of interest" description="Disordered" evidence="3">
    <location>
        <begin position="1"/>
        <end position="34"/>
    </location>
</feature>
<dbReference type="GO" id="GO:0003677">
    <property type="term" value="F:DNA binding"/>
    <property type="evidence" value="ECO:0007669"/>
    <property type="project" value="UniProtKB-KW"/>
</dbReference>
<feature type="compositionally biased region" description="Basic residues" evidence="3">
    <location>
        <begin position="209"/>
        <end position="218"/>
    </location>
</feature>
<dbReference type="SMART" id="SM00526">
    <property type="entry name" value="H15"/>
    <property type="match status" value="1"/>
</dbReference>
<dbReference type="AlphaFoldDB" id="A0A672Y3D4"/>
<feature type="compositionally biased region" description="Low complexity" evidence="3">
    <location>
        <begin position="1"/>
        <end position="22"/>
    </location>
</feature>